<dbReference type="SUPFAM" id="SSF51161">
    <property type="entry name" value="Trimeric LpxA-like enzymes"/>
    <property type="match status" value="1"/>
</dbReference>
<evidence type="ECO:0000313" key="5">
    <source>
        <dbReference type="Proteomes" id="UP000623681"/>
    </source>
</evidence>
<proteinExistence type="predicted"/>
<dbReference type="Proteomes" id="UP000623681">
    <property type="component" value="Unassembled WGS sequence"/>
</dbReference>
<dbReference type="InterPro" id="IPR041561">
    <property type="entry name" value="PglD_N"/>
</dbReference>
<accession>A0A937FG83</accession>
<evidence type="ECO:0000259" key="3">
    <source>
        <dbReference type="Pfam" id="PF17836"/>
    </source>
</evidence>
<sequence length="177" mass="19067">MKKNNLLILGAGGHGRVVAEAAELQGIWDDIAFLDDRDNLNKVLNFNVVGKIADYKKFRNKFNYVIVAIGNNEFRLELIDKLKEENYELAVIIHPTAIISKYATIDEGTVILAGAVVNTSTSIGNGCIINISAVVDHDCKLGNGVHVSSGAIVRSMCTISDLSYIDAGSLVNEGSCI</sequence>
<name>A0A937FG83_9CLOT</name>
<comment type="caution">
    <text evidence="4">The sequence shown here is derived from an EMBL/GenBank/DDBJ whole genome shotgun (WGS) entry which is preliminary data.</text>
</comment>
<dbReference type="InterPro" id="IPR050179">
    <property type="entry name" value="Trans_hexapeptide_repeat"/>
</dbReference>
<evidence type="ECO:0000313" key="4">
    <source>
        <dbReference type="EMBL" id="MBL4932603.1"/>
    </source>
</evidence>
<gene>
    <name evidence="4" type="ORF">JK634_12340</name>
</gene>
<dbReference type="EMBL" id="JAESWA010000022">
    <property type="protein sequence ID" value="MBL4932603.1"/>
    <property type="molecule type" value="Genomic_DNA"/>
</dbReference>
<organism evidence="4 5">
    <name type="scientific">Clostridium paridis</name>
    <dbReference type="NCBI Taxonomy" id="2803863"/>
    <lineage>
        <taxon>Bacteria</taxon>
        <taxon>Bacillati</taxon>
        <taxon>Bacillota</taxon>
        <taxon>Clostridia</taxon>
        <taxon>Eubacteriales</taxon>
        <taxon>Clostridiaceae</taxon>
        <taxon>Clostridium</taxon>
    </lineage>
</organism>
<feature type="site" description="Increases basicity of active site His" evidence="1">
    <location>
        <position position="138"/>
    </location>
</feature>
<feature type="active site" description="Proton acceptor" evidence="1">
    <location>
        <position position="137"/>
    </location>
</feature>
<feature type="binding site" evidence="2">
    <location>
        <position position="146"/>
    </location>
    <ligand>
        <name>acetyl-CoA</name>
        <dbReference type="ChEBI" id="CHEBI:57288"/>
    </ligand>
</feature>
<dbReference type="Gene3D" id="3.40.50.20">
    <property type="match status" value="1"/>
</dbReference>
<dbReference type="Gene3D" id="2.160.10.10">
    <property type="entry name" value="Hexapeptide repeat proteins"/>
    <property type="match status" value="1"/>
</dbReference>
<dbReference type="InterPro" id="IPR020019">
    <property type="entry name" value="AcTrfase_PglD-like"/>
</dbReference>
<dbReference type="NCBIfam" id="TIGR03570">
    <property type="entry name" value="NeuD_NnaD"/>
    <property type="match status" value="1"/>
</dbReference>
<feature type="domain" description="PglD N-terminal" evidence="3">
    <location>
        <begin position="5"/>
        <end position="82"/>
    </location>
</feature>
<dbReference type="PANTHER" id="PTHR43300">
    <property type="entry name" value="ACETYLTRANSFERASE"/>
    <property type="match status" value="1"/>
</dbReference>
<evidence type="ECO:0000256" key="1">
    <source>
        <dbReference type="PIRSR" id="PIRSR620019-1"/>
    </source>
</evidence>
<dbReference type="Pfam" id="PF17836">
    <property type="entry name" value="PglD_N"/>
    <property type="match status" value="1"/>
</dbReference>
<evidence type="ECO:0000256" key="2">
    <source>
        <dbReference type="PIRSR" id="PIRSR620019-2"/>
    </source>
</evidence>
<feature type="binding site" evidence="2">
    <location>
        <position position="70"/>
    </location>
    <ligand>
        <name>substrate</name>
    </ligand>
</feature>
<reference evidence="4" key="1">
    <citation type="submission" date="2021-01" db="EMBL/GenBank/DDBJ databases">
        <title>Genome public.</title>
        <authorList>
            <person name="Liu C."/>
            <person name="Sun Q."/>
        </authorList>
    </citation>
    <scope>NUCLEOTIDE SEQUENCE</scope>
    <source>
        <strain evidence="4">YIM B02565</strain>
    </source>
</reference>
<keyword evidence="5" id="KW-1185">Reference proteome</keyword>
<dbReference type="AlphaFoldDB" id="A0A937FG83"/>
<dbReference type="InterPro" id="IPR011004">
    <property type="entry name" value="Trimer_LpxA-like_sf"/>
</dbReference>
<dbReference type="CDD" id="cd03360">
    <property type="entry name" value="LbH_AT_putative"/>
    <property type="match status" value="1"/>
</dbReference>
<dbReference type="RefSeq" id="WP_202767947.1">
    <property type="nucleotide sequence ID" value="NZ_JAESWA010000022.1"/>
</dbReference>
<dbReference type="PANTHER" id="PTHR43300:SF7">
    <property type="entry name" value="UDP-N-ACETYLBACILLOSAMINE N-ACETYLTRANSFERASE"/>
    <property type="match status" value="1"/>
</dbReference>
<protein>
    <submittedName>
        <fullName evidence="4">NeuD/PglB/VioB family sugar acetyltransferase</fullName>
    </submittedName>
</protein>